<proteinExistence type="predicted"/>
<evidence type="ECO:0000313" key="1">
    <source>
        <dbReference type="EMBL" id="GFG56419.1"/>
    </source>
</evidence>
<sequence>MSDNITGAATFNQIIEAWDNEVQCSWPTKAGTCKRQASWVINLHGCDSGTACTQHYRAWLQVQAARDLDGGGPCPICKRMYRTLDSYHTAVRL</sequence>
<name>A0A7I9WFW6_9MYCO</name>
<dbReference type="EMBL" id="BLKT01000003">
    <property type="protein sequence ID" value="GFG56419.1"/>
    <property type="molecule type" value="Genomic_DNA"/>
</dbReference>
<keyword evidence="2" id="KW-1185">Reference proteome</keyword>
<comment type="caution">
    <text evidence="1">The sequence shown here is derived from an EMBL/GenBank/DDBJ whole genome shotgun (WGS) entry which is preliminary data.</text>
</comment>
<gene>
    <name evidence="1" type="ORF">MMUR_05550</name>
</gene>
<accession>A0A7I9WFW6</accession>
<dbReference type="RefSeq" id="WP_193488061.1">
    <property type="nucleotide sequence ID" value="NZ_BAAAMC010000028.1"/>
</dbReference>
<organism evidence="1 2">
    <name type="scientific">Mycolicibacterium murale</name>
    <dbReference type="NCBI Taxonomy" id="182220"/>
    <lineage>
        <taxon>Bacteria</taxon>
        <taxon>Bacillati</taxon>
        <taxon>Actinomycetota</taxon>
        <taxon>Actinomycetes</taxon>
        <taxon>Mycobacteriales</taxon>
        <taxon>Mycobacteriaceae</taxon>
        <taxon>Mycolicibacterium</taxon>
    </lineage>
</organism>
<evidence type="ECO:0000313" key="2">
    <source>
        <dbReference type="Proteomes" id="UP000465241"/>
    </source>
</evidence>
<reference evidence="1 2" key="1">
    <citation type="journal article" date="2019" name="Emerg. Microbes Infect.">
        <title>Comprehensive subspecies identification of 175 nontuberculous mycobacteria species based on 7547 genomic profiles.</title>
        <authorList>
            <person name="Matsumoto Y."/>
            <person name="Kinjo T."/>
            <person name="Motooka D."/>
            <person name="Nabeya D."/>
            <person name="Jung N."/>
            <person name="Uechi K."/>
            <person name="Horii T."/>
            <person name="Iida T."/>
            <person name="Fujita J."/>
            <person name="Nakamura S."/>
        </authorList>
    </citation>
    <scope>NUCLEOTIDE SEQUENCE [LARGE SCALE GENOMIC DNA]</scope>
    <source>
        <strain evidence="1 2">JCM 13392</strain>
    </source>
</reference>
<protein>
    <submittedName>
        <fullName evidence="1">Uncharacterized protein</fullName>
    </submittedName>
</protein>
<dbReference type="AlphaFoldDB" id="A0A7I9WFW6"/>
<dbReference type="Proteomes" id="UP000465241">
    <property type="component" value="Unassembled WGS sequence"/>
</dbReference>